<accession>A0AAD9LP85</accession>
<organism evidence="6 7">
    <name type="scientific">Phytophthora citrophthora</name>
    <dbReference type="NCBI Taxonomy" id="4793"/>
    <lineage>
        <taxon>Eukaryota</taxon>
        <taxon>Sar</taxon>
        <taxon>Stramenopiles</taxon>
        <taxon>Oomycota</taxon>
        <taxon>Peronosporomycetes</taxon>
        <taxon>Peronosporales</taxon>
        <taxon>Peronosporaceae</taxon>
        <taxon>Phytophthora</taxon>
    </lineage>
</organism>
<evidence type="ECO:0000256" key="3">
    <source>
        <dbReference type="ARBA" id="ARBA00022525"/>
    </source>
</evidence>
<keyword evidence="7" id="KW-1185">Reference proteome</keyword>
<dbReference type="Pfam" id="PF16810">
    <property type="entry name" value="RXLR"/>
    <property type="match status" value="1"/>
</dbReference>
<comment type="domain">
    <text evidence="5">The RxLR-dEER motif acts to carry the protein into the host cell cytoplasm through binding to cell surface phosphatidylinositol-3-phosphate.</text>
</comment>
<gene>
    <name evidence="6" type="ORF">P3T76_004722</name>
</gene>
<keyword evidence="4 5" id="KW-0732">Signal</keyword>
<comment type="caution">
    <text evidence="6">The sequence shown here is derived from an EMBL/GenBank/DDBJ whole genome shotgun (WGS) entry which is preliminary data.</text>
</comment>
<evidence type="ECO:0000313" key="6">
    <source>
        <dbReference type="EMBL" id="KAK1943326.1"/>
    </source>
</evidence>
<proteinExistence type="inferred from homology"/>
<reference evidence="6" key="1">
    <citation type="submission" date="2023-08" db="EMBL/GenBank/DDBJ databases">
        <title>Reference Genome Resource for the Citrus Pathogen Phytophthora citrophthora.</title>
        <authorList>
            <person name="Moller H."/>
            <person name="Coetzee B."/>
            <person name="Rose L.J."/>
            <person name="Van Niekerk J.M."/>
        </authorList>
    </citation>
    <scope>NUCLEOTIDE SEQUENCE</scope>
    <source>
        <strain evidence="6">STE-U-9442</strain>
    </source>
</reference>
<evidence type="ECO:0000256" key="4">
    <source>
        <dbReference type="ARBA" id="ARBA00022729"/>
    </source>
</evidence>
<feature type="chain" id="PRO_5045000912" description="RxLR effector protein" evidence="5">
    <location>
        <begin position="27"/>
        <end position="251"/>
    </location>
</feature>
<comment type="subcellular location">
    <subcellularLocation>
        <location evidence="1 5">Secreted</location>
    </subcellularLocation>
</comment>
<protein>
    <recommendedName>
        <fullName evidence="5">RxLR effector protein</fullName>
    </recommendedName>
</protein>
<sequence>MRLPYIVLATVVTFLVTLDASSIVQATDGKLSSGRSLRIATDTGLEQDEERGIITTIRTAFSKKAKVDAWAKADKSDDFVRKALKMENVADDQLWAMKNYPLYQRFAEKAEAKKINDWLIGDVPTYSAWVKLGLGSYDDIEKVKSTAGFKTYEKFVNQYDDQVLNLLKDYGVAVPVAKATSPTEMNARMDILAAANRGDDYAKQVLGLDKLKGVELTSHTNYRYFKHYKRVVKDLKAGDKKLNRLPTITER</sequence>
<evidence type="ECO:0000256" key="5">
    <source>
        <dbReference type="RuleBase" id="RU367124"/>
    </source>
</evidence>
<evidence type="ECO:0000313" key="7">
    <source>
        <dbReference type="Proteomes" id="UP001259832"/>
    </source>
</evidence>
<comment type="function">
    <text evidence="5">Effector that suppresses plant defense responses during pathogen infection.</text>
</comment>
<comment type="similarity">
    <text evidence="2 5">Belongs to the RxLR effector family.</text>
</comment>
<evidence type="ECO:0000256" key="2">
    <source>
        <dbReference type="ARBA" id="ARBA00010400"/>
    </source>
</evidence>
<dbReference type="AlphaFoldDB" id="A0AAD9LP85"/>
<feature type="signal peptide" evidence="5">
    <location>
        <begin position="1"/>
        <end position="26"/>
    </location>
</feature>
<keyword evidence="3 5" id="KW-0964">Secreted</keyword>
<name>A0AAD9LP85_9STRA</name>
<dbReference type="InterPro" id="IPR031825">
    <property type="entry name" value="RXLR"/>
</dbReference>
<dbReference type="EMBL" id="JASMQC010000007">
    <property type="protein sequence ID" value="KAK1943326.1"/>
    <property type="molecule type" value="Genomic_DNA"/>
</dbReference>
<evidence type="ECO:0000256" key="1">
    <source>
        <dbReference type="ARBA" id="ARBA00004613"/>
    </source>
</evidence>
<dbReference type="Proteomes" id="UP001259832">
    <property type="component" value="Unassembled WGS sequence"/>
</dbReference>